<dbReference type="EMBL" id="PZOJ01000106">
    <property type="protein sequence ID" value="TMX73300.1"/>
    <property type="molecule type" value="Genomic_DNA"/>
</dbReference>
<sequence>MEVGLPTSQEWMTDYRKATETLQGRLFDKYVLLSLNDFDKDGFPLIRRLADAYNGKEYAGGLSDEKFERQEVSYQFHQLEKLIAKNPSAFRKALGRLDKGALGLVVKRKWNEEAVTLKYTASDADDF</sequence>
<gene>
    <name evidence="1" type="ORF">DA092_14720</name>
</gene>
<accession>A0ACD3T2C2</accession>
<reference evidence="1" key="1">
    <citation type="submission" date="2018-03" db="EMBL/GenBank/DDBJ databases">
        <title>Genomic characterization of a polymicrobial infection associated with a disease outbreak in Pacific white shrimp (Litopenaeus vannamei).</title>
        <authorList>
            <person name="Turner J.W."/>
            <person name="Bachand P.T."/>
            <person name="Tallman J."/>
            <person name="Elledge N.C."/>
            <person name="Pinnell L.J."/>
            <person name="Laughlin R.C."/>
            <person name="Zimba P.V."/>
        </authorList>
    </citation>
    <scope>NUCLEOTIDE SEQUENCE</scope>
    <source>
        <strain evidence="1">Hep-2b-22</strain>
    </source>
</reference>
<organism evidence="1 2">
    <name type="scientific">Photobacterium damselae</name>
    <dbReference type="NCBI Taxonomy" id="38293"/>
    <lineage>
        <taxon>Bacteria</taxon>
        <taxon>Pseudomonadati</taxon>
        <taxon>Pseudomonadota</taxon>
        <taxon>Gammaproteobacteria</taxon>
        <taxon>Vibrionales</taxon>
        <taxon>Vibrionaceae</taxon>
        <taxon>Photobacterium</taxon>
    </lineage>
</organism>
<protein>
    <submittedName>
        <fullName evidence="1">Uncharacterized protein</fullName>
    </submittedName>
</protein>
<keyword evidence="2" id="KW-1185">Reference proteome</keyword>
<comment type="caution">
    <text evidence="1">The sequence shown here is derived from an EMBL/GenBank/DDBJ whole genome shotgun (WGS) entry which is preliminary data.</text>
</comment>
<name>A0ACD3T2C2_PHODM</name>
<dbReference type="Proteomes" id="UP000718715">
    <property type="component" value="Unassembled WGS sequence"/>
</dbReference>
<evidence type="ECO:0000313" key="1">
    <source>
        <dbReference type="EMBL" id="TMX73300.1"/>
    </source>
</evidence>
<evidence type="ECO:0000313" key="2">
    <source>
        <dbReference type="Proteomes" id="UP000718715"/>
    </source>
</evidence>
<proteinExistence type="predicted"/>